<gene>
    <name evidence="2" type="ORF">G7068_04865</name>
</gene>
<sequence length="179" mass="19513">MSRDLLAGLPETLQDGNVRLQRIDNRFDASALFEVLGENVWEHIPGGRPADPGALKSWMLAKIDRDPSCATWLVFLDGAVVGTTSHFGVAERDSALEIGASYMGQTTWGTGLNARVKTLMINAARVSGAEWVLFQTDERNARSAQAILKLGAQPCGSRVESIVRKDGSRRTSVLFELKL</sequence>
<dbReference type="AlphaFoldDB" id="A0A6G7XDH3"/>
<organism evidence="2 3">
    <name type="scientific">Leucobacter viscericola</name>
    <dbReference type="NCBI Taxonomy" id="2714935"/>
    <lineage>
        <taxon>Bacteria</taxon>
        <taxon>Bacillati</taxon>
        <taxon>Actinomycetota</taxon>
        <taxon>Actinomycetes</taxon>
        <taxon>Micrococcales</taxon>
        <taxon>Microbacteriaceae</taxon>
        <taxon>Leucobacter</taxon>
    </lineage>
</organism>
<dbReference type="PANTHER" id="PTHR43610">
    <property type="entry name" value="BLL6696 PROTEIN"/>
    <property type="match status" value="1"/>
</dbReference>
<dbReference type="SUPFAM" id="SSF55729">
    <property type="entry name" value="Acyl-CoA N-acyltransferases (Nat)"/>
    <property type="match status" value="1"/>
</dbReference>
<evidence type="ECO:0000313" key="2">
    <source>
        <dbReference type="EMBL" id="QIK62615.1"/>
    </source>
</evidence>
<dbReference type="PANTHER" id="PTHR43610:SF1">
    <property type="entry name" value="N-ACETYLTRANSFERASE DOMAIN-CONTAINING PROTEIN"/>
    <property type="match status" value="1"/>
</dbReference>
<dbReference type="Gene3D" id="3.40.630.30">
    <property type="match status" value="1"/>
</dbReference>
<protein>
    <submittedName>
        <fullName evidence="2">GNAT family N-acetyltransferase</fullName>
    </submittedName>
</protein>
<dbReference type="KEGG" id="lvi:G7068_04865"/>
<reference evidence="2 3" key="1">
    <citation type="submission" date="2020-03" db="EMBL/GenBank/DDBJ databases">
        <title>Leucobacter sp. nov., isolated from beetles.</title>
        <authorList>
            <person name="Hyun D.-W."/>
            <person name="Bae J.-W."/>
        </authorList>
    </citation>
    <scope>NUCLEOTIDE SEQUENCE [LARGE SCALE GENOMIC DNA]</scope>
    <source>
        <strain evidence="2 3">HDW9C</strain>
    </source>
</reference>
<evidence type="ECO:0000313" key="3">
    <source>
        <dbReference type="Proteomes" id="UP000502677"/>
    </source>
</evidence>
<dbReference type="GO" id="GO:0016747">
    <property type="term" value="F:acyltransferase activity, transferring groups other than amino-acyl groups"/>
    <property type="evidence" value="ECO:0007669"/>
    <property type="project" value="InterPro"/>
</dbReference>
<keyword evidence="2" id="KW-0808">Transferase</keyword>
<name>A0A6G7XDH3_9MICO</name>
<feature type="domain" description="N-acetyltransferase" evidence="1">
    <location>
        <begin position="19"/>
        <end position="153"/>
    </location>
</feature>
<proteinExistence type="predicted"/>
<evidence type="ECO:0000259" key="1">
    <source>
        <dbReference type="Pfam" id="PF13302"/>
    </source>
</evidence>
<dbReference type="EMBL" id="CP049863">
    <property type="protein sequence ID" value="QIK62615.1"/>
    <property type="molecule type" value="Genomic_DNA"/>
</dbReference>
<dbReference type="Pfam" id="PF13302">
    <property type="entry name" value="Acetyltransf_3"/>
    <property type="match status" value="1"/>
</dbReference>
<dbReference type="InterPro" id="IPR000182">
    <property type="entry name" value="GNAT_dom"/>
</dbReference>
<dbReference type="RefSeq" id="WP_166289697.1">
    <property type="nucleotide sequence ID" value="NZ_CP049863.1"/>
</dbReference>
<keyword evidence="3" id="KW-1185">Reference proteome</keyword>
<dbReference type="Proteomes" id="UP000502677">
    <property type="component" value="Chromosome"/>
</dbReference>
<accession>A0A6G7XDH3</accession>
<dbReference type="InterPro" id="IPR016181">
    <property type="entry name" value="Acyl_CoA_acyltransferase"/>
</dbReference>